<evidence type="ECO:0000313" key="3">
    <source>
        <dbReference type="Proteomes" id="UP001498421"/>
    </source>
</evidence>
<name>A0ABR1II20_9HYPO</name>
<dbReference type="Pfam" id="PF01636">
    <property type="entry name" value="APH"/>
    <property type="match status" value="1"/>
</dbReference>
<organism evidence="2 3">
    <name type="scientific">Neonectria magnoliae</name>
    <dbReference type="NCBI Taxonomy" id="2732573"/>
    <lineage>
        <taxon>Eukaryota</taxon>
        <taxon>Fungi</taxon>
        <taxon>Dikarya</taxon>
        <taxon>Ascomycota</taxon>
        <taxon>Pezizomycotina</taxon>
        <taxon>Sordariomycetes</taxon>
        <taxon>Hypocreomycetidae</taxon>
        <taxon>Hypocreales</taxon>
        <taxon>Nectriaceae</taxon>
        <taxon>Neonectria</taxon>
    </lineage>
</organism>
<feature type="domain" description="Aminoglycoside phosphotransferase" evidence="1">
    <location>
        <begin position="110"/>
        <end position="375"/>
    </location>
</feature>
<dbReference type="Proteomes" id="UP001498421">
    <property type="component" value="Unassembled WGS sequence"/>
</dbReference>
<protein>
    <recommendedName>
        <fullName evidence="1">Aminoglycoside phosphotransferase domain-containing protein</fullName>
    </recommendedName>
</protein>
<dbReference type="EMBL" id="JAZAVK010000003">
    <property type="protein sequence ID" value="KAK7432816.1"/>
    <property type="molecule type" value="Genomic_DNA"/>
</dbReference>
<dbReference type="PANTHER" id="PTHR21310:SF37">
    <property type="entry name" value="AMINOGLYCOSIDE PHOSPHOTRANSFERASE DOMAIN-CONTAINING PROTEIN"/>
    <property type="match status" value="1"/>
</dbReference>
<comment type="caution">
    <text evidence="2">The sequence shown here is derived from an EMBL/GenBank/DDBJ whole genome shotgun (WGS) entry which is preliminary data.</text>
</comment>
<sequence>MEETTLPLLKGAISLEDALAEDDDILRELSYPEKQLDFWLRLDQSRPEIGGIVSRHLNISQSDFTLGETEEWIHGGFNACIPIHIAENKHLKLPRQALIRFPLPYKVGEDFNPGNLDEKLRCEAATYLWLQKNCPAVPVPRLLGFGFPGVQSFTSIRNESFFRRLVWGFRHVLSLIFGGPPSSYVPHHRQVLPDLGYLLVERVDQGQILSETWEDHRADPDRRANLFRDLSKIMLGLAKLPLPRIGSWTMDNNGALTLTNRPLTSLIHQLENHEIPTNIPRDLTYTTVEPYLLDLIACQDNRIRHQPNSVHDEVDGEAQLAALTAMRALLPKFTDRKFREGPFALSLTDLQPGNIFVDDDGHITSIIDLQWACARPIQMLSPPDWLSGRSLEQLIFQVHLDKYTALHKEFMEIFEEEELAGYDANTLTEIIRTSWTTGGFWYAQAMDWPGILVGLYVDHILPKFAKLTSASREEFNHVFMRLWDQSSPDFISSKIEEQEEYSNEVREMFATAQSQDDGSHREENSGILL</sequence>
<dbReference type="InterPro" id="IPR002575">
    <property type="entry name" value="Aminoglycoside_PTrfase"/>
</dbReference>
<accession>A0ABR1II20</accession>
<dbReference type="PANTHER" id="PTHR21310">
    <property type="entry name" value="AMINOGLYCOSIDE PHOSPHOTRANSFERASE-RELATED-RELATED"/>
    <property type="match status" value="1"/>
</dbReference>
<dbReference type="SUPFAM" id="SSF56112">
    <property type="entry name" value="Protein kinase-like (PK-like)"/>
    <property type="match status" value="1"/>
</dbReference>
<keyword evidence="3" id="KW-1185">Reference proteome</keyword>
<gene>
    <name evidence="2" type="ORF">QQZ08_000679</name>
</gene>
<reference evidence="2 3" key="1">
    <citation type="journal article" date="2025" name="Microbiol. Resour. Announc.">
        <title>Draft genome sequences for Neonectria magnoliae and Neonectria punicea, canker pathogens of Liriodendron tulipifera and Acer saccharum in West Virginia.</title>
        <authorList>
            <person name="Petronek H.M."/>
            <person name="Kasson M.T."/>
            <person name="Metheny A.M."/>
            <person name="Stauder C.M."/>
            <person name="Lovett B."/>
            <person name="Lynch S.C."/>
            <person name="Garnas J.R."/>
            <person name="Kasson L.R."/>
            <person name="Stajich J.E."/>
        </authorList>
    </citation>
    <scope>NUCLEOTIDE SEQUENCE [LARGE SCALE GENOMIC DNA]</scope>
    <source>
        <strain evidence="2 3">NRRL 64651</strain>
    </source>
</reference>
<evidence type="ECO:0000259" key="1">
    <source>
        <dbReference type="Pfam" id="PF01636"/>
    </source>
</evidence>
<evidence type="ECO:0000313" key="2">
    <source>
        <dbReference type="EMBL" id="KAK7432816.1"/>
    </source>
</evidence>
<proteinExistence type="predicted"/>
<dbReference type="InterPro" id="IPR011009">
    <property type="entry name" value="Kinase-like_dom_sf"/>
</dbReference>
<dbReference type="InterPro" id="IPR051678">
    <property type="entry name" value="AGP_Transferase"/>
</dbReference>